<dbReference type="GO" id="GO:0003676">
    <property type="term" value="F:nucleic acid binding"/>
    <property type="evidence" value="ECO:0007669"/>
    <property type="project" value="InterPro"/>
</dbReference>
<dbReference type="Proteomes" id="UP000092247">
    <property type="component" value="Unassembled WGS sequence"/>
</dbReference>
<accession>A0A1B8H747</accession>
<dbReference type="InterPro" id="IPR003615">
    <property type="entry name" value="HNH_nuc"/>
</dbReference>
<dbReference type="RefSeq" id="WP_067424838.1">
    <property type="nucleotide sequence ID" value="NZ_LZEX01000034.1"/>
</dbReference>
<organism evidence="2 3">
    <name type="scientific">Morganella psychrotolerans</name>
    <dbReference type="NCBI Taxonomy" id="368603"/>
    <lineage>
        <taxon>Bacteria</taxon>
        <taxon>Pseudomonadati</taxon>
        <taxon>Pseudomonadota</taxon>
        <taxon>Gammaproteobacteria</taxon>
        <taxon>Enterobacterales</taxon>
        <taxon>Morganellaceae</taxon>
        <taxon>Morganella</taxon>
    </lineage>
</organism>
<proteinExistence type="predicted"/>
<evidence type="ECO:0000313" key="2">
    <source>
        <dbReference type="EMBL" id="OBU04891.1"/>
    </source>
</evidence>
<feature type="domain" description="HNH" evidence="1">
    <location>
        <begin position="49"/>
        <end position="95"/>
    </location>
</feature>
<dbReference type="InterPro" id="IPR002711">
    <property type="entry name" value="HNH"/>
</dbReference>
<sequence length="210" mass="24515">MNNISFLAEEQDLMNRAIAEGHTFWGDKTLNSLKGKIKDHLREKQEECCCYCSRNIDDEFSMVLDIEHIIPKSKITSEMFEMMNLAVSCKRCNMRIKGDDVSFINDEFQHFKETGDYYLSGSYKFIHPNLDSWDENLIYTVAQVNRKKMVYYQVVQDSSKGSYAKKYFELDKIQANTFDEAQDATSRKEPIDPTIAEEYSRLVNSMLGRQ</sequence>
<comment type="caution">
    <text evidence="2">The sequence shown here is derived from an EMBL/GenBank/DDBJ whole genome shotgun (WGS) entry which is preliminary data.</text>
</comment>
<evidence type="ECO:0000313" key="3">
    <source>
        <dbReference type="Proteomes" id="UP000092247"/>
    </source>
</evidence>
<gene>
    <name evidence="2" type="ORF">AYY17_08350</name>
</gene>
<name>A0A1B8H747_9GAMM</name>
<reference evidence="2 3" key="1">
    <citation type="submission" date="2016-06" db="EMBL/GenBank/DDBJ databases">
        <authorList>
            <person name="Kjaerup R.B."/>
            <person name="Dalgaard T.S."/>
            <person name="Juul-Madsen H.R."/>
        </authorList>
    </citation>
    <scope>NUCLEOTIDE SEQUENCE [LARGE SCALE GENOMIC DNA]</scope>
    <source>
        <strain evidence="2 3">GCSL-Mp3</strain>
    </source>
</reference>
<dbReference type="Pfam" id="PF01844">
    <property type="entry name" value="HNH"/>
    <property type="match status" value="1"/>
</dbReference>
<dbReference type="AlphaFoldDB" id="A0A1B8H747"/>
<dbReference type="EMBL" id="LZEX01000034">
    <property type="protein sequence ID" value="OBU04891.1"/>
    <property type="molecule type" value="Genomic_DNA"/>
</dbReference>
<evidence type="ECO:0000259" key="1">
    <source>
        <dbReference type="Pfam" id="PF01844"/>
    </source>
</evidence>
<dbReference type="CDD" id="cd00085">
    <property type="entry name" value="HNHc"/>
    <property type="match status" value="1"/>
</dbReference>
<dbReference type="Gene3D" id="1.10.30.50">
    <property type="match status" value="1"/>
</dbReference>
<dbReference type="GO" id="GO:0004519">
    <property type="term" value="F:endonuclease activity"/>
    <property type="evidence" value="ECO:0007669"/>
    <property type="project" value="InterPro"/>
</dbReference>
<protein>
    <recommendedName>
        <fullName evidence="1">HNH domain-containing protein</fullName>
    </recommendedName>
</protein>
<dbReference type="GO" id="GO:0008270">
    <property type="term" value="F:zinc ion binding"/>
    <property type="evidence" value="ECO:0007669"/>
    <property type="project" value="InterPro"/>
</dbReference>